<evidence type="ECO:0000313" key="9">
    <source>
        <dbReference type="Ensembl" id="ENSGACP00000000719.2"/>
    </source>
</evidence>
<keyword evidence="5 7" id="KW-0378">Hydrolase</keyword>
<dbReference type="InParanoid" id="G3N5Z5"/>
<accession>G3N5Z5</accession>
<dbReference type="Gene3D" id="3.40.50.880">
    <property type="match status" value="1"/>
</dbReference>
<feature type="active site" description="Nucleophile" evidence="6 7">
    <location>
        <position position="121"/>
    </location>
</feature>
<dbReference type="InterPro" id="IPR029062">
    <property type="entry name" value="Class_I_gatase-like"/>
</dbReference>
<dbReference type="OMA" id="EPVSSHF"/>
<feature type="chain" id="PRO_5043511922" description="folate gamma-glutamyl hydrolase" evidence="8">
    <location>
        <begin position="18"/>
        <end position="303"/>
    </location>
</feature>
<dbReference type="AlphaFoldDB" id="G3N5Z5"/>
<dbReference type="EC" id="3.4.19.9" evidence="7"/>
<feature type="signal peptide" evidence="8">
    <location>
        <begin position="1"/>
        <end position="17"/>
    </location>
</feature>
<reference evidence="9" key="2">
    <citation type="submission" date="2025-08" db="UniProtKB">
        <authorList>
            <consortium name="Ensembl"/>
        </authorList>
    </citation>
    <scope>IDENTIFICATION</scope>
</reference>
<name>G3N5Z5_GASAC</name>
<comment type="catalytic activity">
    <reaction evidence="7">
        <text>(6S)-5,6,7,8-tetrahydrofolyl-(gamma-L-Glu)(n) + (n-1) H2O = (6S)-5,6,7,8-tetrahydrofolate + (n-1) L-glutamate</text>
        <dbReference type="Rhea" id="RHEA:56784"/>
        <dbReference type="Rhea" id="RHEA-COMP:14738"/>
        <dbReference type="ChEBI" id="CHEBI:15377"/>
        <dbReference type="ChEBI" id="CHEBI:29985"/>
        <dbReference type="ChEBI" id="CHEBI:57453"/>
        <dbReference type="ChEBI" id="CHEBI:141005"/>
        <dbReference type="EC" id="3.4.19.9"/>
    </reaction>
</comment>
<evidence type="ECO:0000256" key="4">
    <source>
        <dbReference type="ARBA" id="ARBA00022729"/>
    </source>
</evidence>
<comment type="subcellular location">
    <subcellularLocation>
        <location evidence="1">Secreted</location>
        <location evidence="1">Extracellular space</location>
    </subcellularLocation>
</comment>
<organism evidence="9 10">
    <name type="scientific">Gasterosteus aculeatus aculeatus</name>
    <name type="common">three-spined stickleback</name>
    <dbReference type="NCBI Taxonomy" id="481459"/>
    <lineage>
        <taxon>Eukaryota</taxon>
        <taxon>Metazoa</taxon>
        <taxon>Chordata</taxon>
        <taxon>Craniata</taxon>
        <taxon>Vertebrata</taxon>
        <taxon>Euteleostomi</taxon>
        <taxon>Actinopterygii</taxon>
        <taxon>Neopterygii</taxon>
        <taxon>Teleostei</taxon>
        <taxon>Neoteleostei</taxon>
        <taxon>Acanthomorphata</taxon>
        <taxon>Eupercaria</taxon>
        <taxon>Perciformes</taxon>
        <taxon>Cottioidei</taxon>
        <taxon>Gasterosteales</taxon>
        <taxon>Gasterosteidae</taxon>
        <taxon>Gasterosteus</taxon>
    </lineage>
</organism>
<dbReference type="PROSITE" id="PS51273">
    <property type="entry name" value="GATASE_TYPE_1"/>
    <property type="match status" value="1"/>
</dbReference>
<dbReference type="STRING" id="69293.ENSGACP00000000719"/>
<dbReference type="InterPro" id="IPR015527">
    <property type="entry name" value="Pept_C26_g-glut_hydrolase"/>
</dbReference>
<reference evidence="9" key="3">
    <citation type="submission" date="2025-09" db="UniProtKB">
        <authorList>
            <consortium name="Ensembl"/>
        </authorList>
    </citation>
    <scope>IDENTIFICATION</scope>
</reference>
<evidence type="ECO:0000256" key="1">
    <source>
        <dbReference type="ARBA" id="ARBA00004239"/>
    </source>
</evidence>
<feature type="active site" evidence="7">
    <location>
        <position position="231"/>
    </location>
</feature>
<dbReference type="PANTHER" id="PTHR11315:SF20">
    <property type="entry name" value="GAMMA-GLUTAMYL HYDROLASE"/>
    <property type="match status" value="1"/>
</dbReference>
<evidence type="ECO:0000256" key="2">
    <source>
        <dbReference type="ARBA" id="ARBA00011083"/>
    </source>
</evidence>
<dbReference type="PROSITE" id="PS51275">
    <property type="entry name" value="PEPTIDASE_C26_GGH"/>
    <property type="match status" value="1"/>
</dbReference>
<dbReference type="GO" id="GO:0005576">
    <property type="term" value="C:extracellular region"/>
    <property type="evidence" value="ECO:0007669"/>
    <property type="project" value="UniProtKB-SubCell"/>
</dbReference>
<dbReference type="GO" id="GO:0034722">
    <property type="term" value="F:gamma-glutamyl-peptidase activity"/>
    <property type="evidence" value="ECO:0007669"/>
    <property type="project" value="UniProtKB-UniRule"/>
</dbReference>
<evidence type="ECO:0000256" key="6">
    <source>
        <dbReference type="PIRSR" id="PIRSR615527-1"/>
    </source>
</evidence>
<protein>
    <recommendedName>
        <fullName evidence="7">folate gamma-glutamyl hydrolase</fullName>
        <ecNumber evidence="7">3.4.19.9</ecNumber>
    </recommendedName>
</protein>
<dbReference type="Ensembl" id="ENSGACT00000000719.2">
    <property type="protein sequence ID" value="ENSGACP00000000719.2"/>
    <property type="gene ID" value="ENSGACG00000000556.2"/>
</dbReference>
<dbReference type="SUPFAM" id="SSF52317">
    <property type="entry name" value="Class I glutamine amidotransferase-like"/>
    <property type="match status" value="1"/>
</dbReference>
<dbReference type="GO" id="GO:0046900">
    <property type="term" value="P:tetrahydrofolylpolyglutamate metabolic process"/>
    <property type="evidence" value="ECO:0007669"/>
    <property type="project" value="TreeGrafter"/>
</dbReference>
<comment type="similarity">
    <text evidence="2">Belongs to the peptidase C26 family.</text>
</comment>
<dbReference type="eggNOG" id="KOG1559">
    <property type="taxonomic scope" value="Eukaryota"/>
</dbReference>
<evidence type="ECO:0000256" key="5">
    <source>
        <dbReference type="ARBA" id="ARBA00022801"/>
    </source>
</evidence>
<feature type="active site" description="Proton donor" evidence="6">
    <location>
        <position position="231"/>
    </location>
</feature>
<dbReference type="FunFam" id="3.40.50.880:FF:000024">
    <property type="entry name" value="Folate gamma-glutamyl hydrolase"/>
    <property type="match status" value="1"/>
</dbReference>
<dbReference type="FunCoup" id="G3N5Z5">
    <property type="interactions" value="153"/>
</dbReference>
<dbReference type="GO" id="GO:0005773">
    <property type="term" value="C:vacuole"/>
    <property type="evidence" value="ECO:0007669"/>
    <property type="project" value="TreeGrafter"/>
</dbReference>
<evidence type="ECO:0000313" key="10">
    <source>
        <dbReference type="Proteomes" id="UP000007635"/>
    </source>
</evidence>
<dbReference type="Proteomes" id="UP000007635">
    <property type="component" value="Chromosome XXI"/>
</dbReference>
<keyword evidence="4 8" id="KW-0732">Signal</keyword>
<dbReference type="InterPro" id="IPR011697">
    <property type="entry name" value="Peptidase_C26"/>
</dbReference>
<proteinExistence type="inferred from homology"/>
<dbReference type="Bgee" id="ENSGACG00000000556">
    <property type="expression patterns" value="Expressed in liver and 3 other cell types or tissues"/>
</dbReference>
<dbReference type="GeneTree" id="ENSGT00490000043388"/>
<keyword evidence="10" id="KW-1185">Reference proteome</keyword>
<dbReference type="PANTHER" id="PTHR11315">
    <property type="entry name" value="PROTEASE FAMILY C26 GAMMA-GLUTAMYL HYDROLASE"/>
    <property type="match status" value="1"/>
</dbReference>
<sequence length="303" mass="34164">MSLFFCISLTCLFYSSATRNNRPVIGILAQEIRVPKPNQTTYVAASYVKFLESGGARVVPVMINQTPQEYEALFASINGILYPGGSANILSSGYQRAAKIFYELALEANKRGDYFPVWGTCLGYEQLTVLTSGEDLLSLTNTSGVPLPLNFMDGAKSSRMFEGFPDELMEDLASEPLTANVHNWSVSLSTHKTNEQLNSFYKVLSTNTDGTTEFVSTVEAFDYPIYGTQWHPEKNAFEWRRPYVPHSPSAVRISFYAAQFFVNEARKNFHKFDSEEEEGKALIFNYSPVYAAPRSVFEQIYYF</sequence>
<evidence type="ECO:0000256" key="7">
    <source>
        <dbReference type="PROSITE-ProRule" id="PRU00607"/>
    </source>
</evidence>
<evidence type="ECO:0000256" key="3">
    <source>
        <dbReference type="ARBA" id="ARBA00022525"/>
    </source>
</evidence>
<reference evidence="9 10" key="1">
    <citation type="journal article" date="2021" name="G3 (Bethesda)">
        <title>Improved contiguity of the threespine stickleback genome using long-read sequencing.</title>
        <authorList>
            <person name="Nath S."/>
            <person name="Shaw D.E."/>
            <person name="White M.A."/>
        </authorList>
    </citation>
    <scope>NUCLEOTIDE SEQUENCE [LARGE SCALE GENOMIC DNA]</scope>
    <source>
        <strain evidence="9 10">Lake Benthic</strain>
    </source>
</reference>
<dbReference type="Pfam" id="PF07722">
    <property type="entry name" value="Peptidase_C26"/>
    <property type="match status" value="1"/>
</dbReference>
<evidence type="ECO:0000256" key="8">
    <source>
        <dbReference type="SAM" id="SignalP"/>
    </source>
</evidence>
<keyword evidence="3" id="KW-0964">Secreted</keyword>